<dbReference type="Pfam" id="PF13471">
    <property type="entry name" value="Transglut_core3"/>
    <property type="match status" value="1"/>
</dbReference>
<feature type="domain" description="Microcin J25-processing protein McjB C-terminal" evidence="1">
    <location>
        <begin position="122"/>
        <end position="226"/>
    </location>
</feature>
<accession>A0AAC9AY89</accession>
<dbReference type="KEGG" id="smaz:LH19_21785"/>
<evidence type="ECO:0000313" key="3">
    <source>
        <dbReference type="Proteomes" id="UP000076088"/>
    </source>
</evidence>
<sequence>MTYSLAQGISFGMIGSDAVVLDLTADRYLRLTGARVETLEHLARSNTARSSGTADGLVAAGILTRDRGEPVLPIEAPVVVTSILERSLYAEAAQHSSQVSIEKLPAFEVISARVIAGSWMRIAGLSGTVDRWRDLRSRLAPGRVDAAAAATKISQDYAGARSLLPVQRRCVPDSLALIGCLWRRGIPAELFFGVRLAPFAAHAWVQTGTLLLSDPLDSVAEFTPVFRL</sequence>
<reference evidence="2 3" key="2">
    <citation type="journal article" date="2016" name="Genome Announc.">
        <title>Complete Genome Sequence of Sphingopyxis macrogoltabida Strain 203N (NBRC 111659), a Polyethylene Glycol Degrader.</title>
        <authorList>
            <person name="Ohtsubo Y."/>
            <person name="Nonoyama S."/>
            <person name="Nagata Y."/>
            <person name="Numata M."/>
            <person name="Tsuchikane K."/>
            <person name="Hosoyama A."/>
            <person name="Yamazoe A."/>
            <person name="Tsuda M."/>
            <person name="Fujita N."/>
            <person name="Kawai F."/>
        </authorList>
    </citation>
    <scope>NUCLEOTIDE SEQUENCE [LARGE SCALE GENOMIC DNA]</scope>
    <source>
        <strain evidence="2 3">203N</strain>
    </source>
</reference>
<dbReference type="EMBL" id="CP013344">
    <property type="protein sequence ID" value="AMU91756.1"/>
    <property type="molecule type" value="Genomic_DNA"/>
</dbReference>
<name>A0AAC9AY89_SPHMC</name>
<dbReference type="Proteomes" id="UP000076088">
    <property type="component" value="Chromosome"/>
</dbReference>
<gene>
    <name evidence="2" type="ORF">ATM17_22345</name>
</gene>
<organism evidence="2 3">
    <name type="scientific">Sphingopyxis macrogoltabida</name>
    <name type="common">Sphingomonas macrogoltabidus</name>
    <dbReference type="NCBI Taxonomy" id="33050"/>
    <lineage>
        <taxon>Bacteria</taxon>
        <taxon>Pseudomonadati</taxon>
        <taxon>Pseudomonadota</taxon>
        <taxon>Alphaproteobacteria</taxon>
        <taxon>Sphingomonadales</taxon>
        <taxon>Sphingomonadaceae</taxon>
        <taxon>Sphingopyxis</taxon>
    </lineage>
</organism>
<evidence type="ECO:0000259" key="1">
    <source>
        <dbReference type="Pfam" id="PF13471"/>
    </source>
</evidence>
<protein>
    <recommendedName>
        <fullName evidence="1">Microcin J25-processing protein McjB C-terminal domain-containing protein</fullName>
    </recommendedName>
</protein>
<proteinExistence type="predicted"/>
<reference evidence="3" key="1">
    <citation type="submission" date="2015-11" db="EMBL/GenBank/DDBJ databases">
        <title>Complete genome sequence of a polyethylene-glycol degrader Sphingopyxis macrogoltabida 203N (NBRC 111659).</title>
        <authorList>
            <person name="Yoshiyuki O."/>
            <person name="Shouta N."/>
            <person name="Nagata Y."/>
            <person name="Numata M."/>
            <person name="Tsuchikane K."/>
            <person name="Hosoyama A."/>
            <person name="Yamazoe A."/>
            <person name="Tsuda M."/>
            <person name="Fujita N."/>
            <person name="Kawai F."/>
        </authorList>
    </citation>
    <scope>NUCLEOTIDE SEQUENCE [LARGE SCALE GENOMIC DNA]</scope>
    <source>
        <strain evidence="3">203N</strain>
    </source>
</reference>
<dbReference type="NCBIfam" id="NF033537">
    <property type="entry name" value="lasso_biosyn_B2"/>
    <property type="match status" value="1"/>
</dbReference>
<dbReference type="AlphaFoldDB" id="A0AAC9AY89"/>
<evidence type="ECO:0000313" key="2">
    <source>
        <dbReference type="EMBL" id="AMU91756.1"/>
    </source>
</evidence>
<dbReference type="InterPro" id="IPR032708">
    <property type="entry name" value="McjB_C"/>
</dbReference>
<dbReference type="InterPro" id="IPR053521">
    <property type="entry name" value="McjB-like"/>
</dbReference>
<keyword evidence="3" id="KW-1185">Reference proteome</keyword>